<evidence type="ECO:0000313" key="2">
    <source>
        <dbReference type="Proteomes" id="UP000735302"/>
    </source>
</evidence>
<proteinExistence type="predicted"/>
<sequence length="112" mass="12550">MIKDFFFLNQQQNIVAEPSHALNPIPRPKVLTALQSHEANRMMRHIEYVTTAMPLNSEGILYSAGGINRVALKSAAASCRQLIPATAWFEGGRKRIRDGGAKLLKQMVFRDQ</sequence>
<dbReference type="Proteomes" id="UP000735302">
    <property type="component" value="Unassembled WGS sequence"/>
</dbReference>
<accession>A0AAV4D4M3</accession>
<evidence type="ECO:0000313" key="1">
    <source>
        <dbReference type="EMBL" id="GFO39167.1"/>
    </source>
</evidence>
<comment type="caution">
    <text evidence="1">The sequence shown here is derived from an EMBL/GenBank/DDBJ whole genome shotgun (WGS) entry which is preliminary data.</text>
</comment>
<keyword evidence="2" id="KW-1185">Reference proteome</keyword>
<reference evidence="1 2" key="1">
    <citation type="journal article" date="2021" name="Elife">
        <title>Chloroplast acquisition without the gene transfer in kleptoplastic sea slugs, Plakobranchus ocellatus.</title>
        <authorList>
            <person name="Maeda T."/>
            <person name="Takahashi S."/>
            <person name="Yoshida T."/>
            <person name="Shimamura S."/>
            <person name="Takaki Y."/>
            <person name="Nagai Y."/>
            <person name="Toyoda A."/>
            <person name="Suzuki Y."/>
            <person name="Arimoto A."/>
            <person name="Ishii H."/>
            <person name="Satoh N."/>
            <person name="Nishiyama T."/>
            <person name="Hasebe M."/>
            <person name="Maruyama T."/>
            <person name="Minagawa J."/>
            <person name="Obokata J."/>
            <person name="Shigenobu S."/>
        </authorList>
    </citation>
    <scope>NUCLEOTIDE SEQUENCE [LARGE SCALE GENOMIC DNA]</scope>
</reference>
<gene>
    <name evidence="1" type="ORF">PoB_006567200</name>
</gene>
<protein>
    <submittedName>
        <fullName evidence="1">Uncharacterized protein</fullName>
    </submittedName>
</protein>
<name>A0AAV4D4M3_9GAST</name>
<dbReference type="EMBL" id="BLXT01007446">
    <property type="protein sequence ID" value="GFO39167.1"/>
    <property type="molecule type" value="Genomic_DNA"/>
</dbReference>
<dbReference type="AlphaFoldDB" id="A0AAV4D4M3"/>
<organism evidence="1 2">
    <name type="scientific">Plakobranchus ocellatus</name>
    <dbReference type="NCBI Taxonomy" id="259542"/>
    <lineage>
        <taxon>Eukaryota</taxon>
        <taxon>Metazoa</taxon>
        <taxon>Spiralia</taxon>
        <taxon>Lophotrochozoa</taxon>
        <taxon>Mollusca</taxon>
        <taxon>Gastropoda</taxon>
        <taxon>Heterobranchia</taxon>
        <taxon>Euthyneura</taxon>
        <taxon>Panpulmonata</taxon>
        <taxon>Sacoglossa</taxon>
        <taxon>Placobranchoidea</taxon>
        <taxon>Plakobranchidae</taxon>
        <taxon>Plakobranchus</taxon>
    </lineage>
</organism>